<keyword evidence="1" id="KW-0802">TPR repeat</keyword>
<proteinExistence type="predicted"/>
<feature type="compositionally biased region" description="Polar residues" evidence="2">
    <location>
        <begin position="1086"/>
        <end position="1101"/>
    </location>
</feature>
<evidence type="ECO:0000313" key="4">
    <source>
        <dbReference type="Proteomes" id="UP000187283"/>
    </source>
</evidence>
<dbReference type="AlphaFoldDB" id="A0A1R1X9B4"/>
<accession>A0A1R1X9B4</accession>
<evidence type="ECO:0000313" key="3">
    <source>
        <dbReference type="EMBL" id="OMJ11205.1"/>
    </source>
</evidence>
<dbReference type="Proteomes" id="UP000187283">
    <property type="component" value="Unassembled WGS sequence"/>
</dbReference>
<feature type="region of interest" description="Disordered" evidence="2">
    <location>
        <begin position="1085"/>
        <end position="1111"/>
    </location>
</feature>
<name>A0A1R1X9B4_9FUNG</name>
<dbReference type="PROSITE" id="PS50005">
    <property type="entry name" value="TPR"/>
    <property type="match status" value="1"/>
</dbReference>
<comment type="caution">
    <text evidence="3">The sequence shown here is derived from an EMBL/GenBank/DDBJ whole genome shotgun (WGS) entry which is preliminary data.</text>
</comment>
<dbReference type="STRING" id="133412.A0A1R1X9B4"/>
<feature type="repeat" description="TPR" evidence="1">
    <location>
        <begin position="288"/>
        <end position="321"/>
    </location>
</feature>
<dbReference type="InterPro" id="IPR019734">
    <property type="entry name" value="TPR_rpt"/>
</dbReference>
<dbReference type="EMBL" id="LSSN01004625">
    <property type="protein sequence ID" value="OMJ11205.1"/>
    <property type="molecule type" value="Genomic_DNA"/>
</dbReference>
<reference evidence="3 4" key="1">
    <citation type="submission" date="2017-01" db="EMBL/GenBank/DDBJ databases">
        <authorList>
            <person name="Mah S.A."/>
            <person name="Swanson W.J."/>
            <person name="Moy G.W."/>
            <person name="Vacquier V.D."/>
        </authorList>
    </citation>
    <scope>NUCLEOTIDE SEQUENCE [LARGE SCALE GENOMIC DNA]</scope>
    <source>
        <strain evidence="3 4">GSMNP</strain>
    </source>
</reference>
<keyword evidence="4" id="KW-1185">Reference proteome</keyword>
<gene>
    <name evidence="3" type="ORF">AYI70_g9872</name>
</gene>
<evidence type="ECO:0000256" key="1">
    <source>
        <dbReference type="PROSITE-ProRule" id="PRU00339"/>
    </source>
</evidence>
<organism evidence="3 4">
    <name type="scientific">Smittium culicis</name>
    <dbReference type="NCBI Taxonomy" id="133412"/>
    <lineage>
        <taxon>Eukaryota</taxon>
        <taxon>Fungi</taxon>
        <taxon>Fungi incertae sedis</taxon>
        <taxon>Zoopagomycota</taxon>
        <taxon>Kickxellomycotina</taxon>
        <taxon>Harpellomycetes</taxon>
        <taxon>Harpellales</taxon>
        <taxon>Legeriomycetaceae</taxon>
        <taxon>Smittium</taxon>
    </lineage>
</organism>
<dbReference type="OrthoDB" id="5588722at2759"/>
<sequence>MDWLDYTIRPEQLYIDFHREDTSIPEKHPKYQQACKLLQNLASLKNLGSLILREQNSETKAEFQQDEKDSDTLYINNSERSYDFGPSTPKSPGPCDDDYLLENETLDNKSSFDFQDSPKFQFSMFSRDLKTGLPTKYITEILDINNSLSNHKNKSFRILNLICELIRLVRISELEIEENVHSSARHLIFNYLLESTSQNFDPTAISKKIGFRLAPNNSNTCNKKFYEFLYHKWIVRSFYREKSMVFDIFKSTALNALTDTIDPSYKNLLELLQDKEFSDSYLNEFDTASSYYDLGRYKFMISEFEQSLSMFEISVLNNPKFSKVSNKSLSRLQGESGRVFDYIVSCEKIISQSSNRFTSDKDIEVIDARNLATLKETSLPMDLKATAGHFFNIYDNNENCILDSQNIFSSEYIDNNQNAFIIPDDIDSYTSLDGIIKNNINGFLSGIFMNNKHDITEISIINSIFAQGLNLLEQENYFDAYSFFRCASEYKNSDVLKFSSSINSINPSSSPEIDNLKAQSKSYMHLAKALHLTCYSSDYQPNSENTTLSSEILNQTKLAFNGTNEDSGPKPAKNIIISLDFSYLERLTLASMRLGNQELFVYIVERVILNPTQYQQNPDINVPLLNISSGLFLLKNLLSQFKLLDFNFDSYELNTSCLYSKQLKESIPVALVSDIRSHYLRILHSFLSLTSSEDYSFDFETFFSWINDPTIWVMLSGMISGTVYSILPKNSSTRWCHLDSYGILSLFTLDDSILKSELGVFKRLSPLESFINNNIMNEYKKSNLFSDENSDEKNSKVENKISDENIKISQKTTINCFCPNFLPSILSSCDIIWLCKSLDLNFYGNMTQTHENSLSNENPKNFKNQKRTFGELNSITYSKKSSGQVDRNFDGKIDSLGHVFPILEPKFDHNKSFALGFLEYVYIITEGFKPLYLYIILSYSNNVSSVFPNIDKPQTVTDLNGSAGDINNKKLYQLSTKFLKEKEVEISFSRDRLNNFIDILKSENLHICVSSLLQFPRKQPKVSKLDFSPHKISYQVIFYHIDSAISQNQINEETSLFLWDFLVCQYANFSLKKYKKNEKAKILEKSPNTANSGNDSSSNRNFIGPINPKQHPNDIIGVNSIKNESLEIPKSFKPKTCIDDYYNLNKNSPLKAIELSQIYNTSEIEGTDTSFDFGNEEILTRFNTKNSNFDYFEYQQRISSDEIFDFKLHSVESLFTWIMLHYKCK</sequence>
<evidence type="ECO:0000256" key="2">
    <source>
        <dbReference type="SAM" id="MobiDB-lite"/>
    </source>
</evidence>
<protein>
    <submittedName>
        <fullName evidence="3">Uncharacterized protein</fullName>
    </submittedName>
</protein>